<dbReference type="CDD" id="cd06558">
    <property type="entry name" value="crotonase-like"/>
    <property type="match status" value="1"/>
</dbReference>
<dbReference type="STRING" id="1244869.H261_10422"/>
<evidence type="ECO:0000256" key="2">
    <source>
        <dbReference type="ARBA" id="ARBA00023239"/>
    </source>
</evidence>
<dbReference type="eggNOG" id="COG1024">
    <property type="taxonomic scope" value="Bacteria"/>
</dbReference>
<keyword evidence="4" id="KW-1185">Reference proteome</keyword>
<dbReference type="InterPro" id="IPR017602">
    <property type="entry name" value="Dienoyl_CoA_hydratase"/>
</dbReference>
<dbReference type="NCBIfam" id="TIGR03189">
    <property type="entry name" value="dienoyl_CoA_hyt"/>
    <property type="match status" value="1"/>
</dbReference>
<name>M2ZRJ4_9PROT</name>
<dbReference type="PATRIC" id="fig|1244869.3.peg.2107"/>
<dbReference type="GO" id="GO:0006635">
    <property type="term" value="P:fatty acid beta-oxidation"/>
    <property type="evidence" value="ECO:0007669"/>
    <property type="project" value="TreeGrafter"/>
</dbReference>
<protein>
    <submittedName>
        <fullName evidence="3">Cyclohexa-1,5-dienecarbonyl-CoA hydratase</fullName>
    </submittedName>
</protein>
<dbReference type="PANTHER" id="PTHR11941">
    <property type="entry name" value="ENOYL-COA HYDRATASE-RELATED"/>
    <property type="match status" value="1"/>
</dbReference>
<dbReference type="AlphaFoldDB" id="M2ZRJ4"/>
<dbReference type="Gene3D" id="1.10.12.10">
    <property type="entry name" value="Lyase 2-enoyl-coa Hydratase, Chain A, domain 2"/>
    <property type="match status" value="1"/>
</dbReference>
<dbReference type="Pfam" id="PF00378">
    <property type="entry name" value="ECH_1"/>
    <property type="match status" value="1"/>
</dbReference>
<evidence type="ECO:0000256" key="1">
    <source>
        <dbReference type="ARBA" id="ARBA00005254"/>
    </source>
</evidence>
<organism evidence="3 4">
    <name type="scientific">Paramagnetospirillum caucaseum</name>
    <dbReference type="NCBI Taxonomy" id="1244869"/>
    <lineage>
        <taxon>Bacteria</taxon>
        <taxon>Pseudomonadati</taxon>
        <taxon>Pseudomonadota</taxon>
        <taxon>Alphaproteobacteria</taxon>
        <taxon>Rhodospirillales</taxon>
        <taxon>Magnetospirillaceae</taxon>
        <taxon>Paramagnetospirillum</taxon>
    </lineage>
</organism>
<evidence type="ECO:0000313" key="3">
    <source>
        <dbReference type="EMBL" id="EME69957.1"/>
    </source>
</evidence>
<evidence type="ECO:0000313" key="4">
    <source>
        <dbReference type="Proteomes" id="UP000011744"/>
    </source>
</evidence>
<sequence length="256" mass="27650">MTDTPLQTWLDRDGRLLRLRLNRPKANIVDAAMIKALDAALAAQKGNKNLSAVLLDHAGPHFSFGASIEEHFPDQMADMLAVLHGLLKRMLFYPCPILVAVRGQCLGGGLEVALAGSMILCSPDAKLGQPEIKLGVFAPAASCLLPERIGPAAAEDLLYTGRSVGADEALRMGVVDRVSEDPEAAALAWFDEHYAPLSACALRFAVKAARGALAHRVSLRLDEVERLCGVDLIKTKDMMEGLVAFQEKRPPEWSNC</sequence>
<accession>M2ZRJ4</accession>
<proteinExistence type="inferred from homology"/>
<comment type="caution">
    <text evidence="3">The sequence shown here is derived from an EMBL/GenBank/DDBJ whole genome shotgun (WGS) entry which is preliminary data.</text>
</comment>
<keyword evidence="2" id="KW-0456">Lyase</keyword>
<dbReference type="Proteomes" id="UP000011744">
    <property type="component" value="Unassembled WGS sequence"/>
</dbReference>
<dbReference type="Gene3D" id="3.90.226.10">
    <property type="entry name" value="2-enoyl-CoA Hydratase, Chain A, domain 1"/>
    <property type="match status" value="1"/>
</dbReference>
<reference evidence="3 4" key="1">
    <citation type="journal article" date="2014" name="Genome Announc.">
        <title>Draft Genome Sequence of Magnetospirillum sp. Strain SO-1, a Freshwater Magnetotactic Bacterium Isolated from the Ol'khovka River, Russia.</title>
        <authorList>
            <person name="Grouzdev D.S."/>
            <person name="Dziuba M.V."/>
            <person name="Sukhacheva M.S."/>
            <person name="Mardanov A.V."/>
            <person name="Beletskiy A.V."/>
            <person name="Kuznetsov B.B."/>
            <person name="Skryabin K.G."/>
        </authorList>
    </citation>
    <scope>NUCLEOTIDE SEQUENCE [LARGE SCALE GENOMIC DNA]</scope>
    <source>
        <strain evidence="3 4">SO-1</strain>
    </source>
</reference>
<dbReference type="RefSeq" id="WP_008617108.1">
    <property type="nucleotide sequence ID" value="NZ_AONQ01000024.1"/>
</dbReference>
<dbReference type="InterPro" id="IPR014748">
    <property type="entry name" value="Enoyl-CoA_hydra_C"/>
</dbReference>
<gene>
    <name evidence="3" type="ORF">H261_10422</name>
</gene>
<dbReference type="GO" id="GO:0016829">
    <property type="term" value="F:lyase activity"/>
    <property type="evidence" value="ECO:0007669"/>
    <property type="project" value="UniProtKB-KW"/>
</dbReference>
<comment type="similarity">
    <text evidence="1">Belongs to the enoyl-CoA hydratase/isomerase family.</text>
</comment>
<dbReference type="OrthoDB" id="5730382at2"/>
<dbReference type="EMBL" id="AONQ01000024">
    <property type="protein sequence ID" value="EME69957.1"/>
    <property type="molecule type" value="Genomic_DNA"/>
</dbReference>
<dbReference type="InterPro" id="IPR001753">
    <property type="entry name" value="Enoyl-CoA_hydra/iso"/>
</dbReference>
<dbReference type="SUPFAM" id="SSF52096">
    <property type="entry name" value="ClpP/crotonase"/>
    <property type="match status" value="1"/>
</dbReference>
<dbReference type="InterPro" id="IPR029045">
    <property type="entry name" value="ClpP/crotonase-like_dom_sf"/>
</dbReference>
<dbReference type="PANTHER" id="PTHR11941:SF54">
    <property type="entry name" value="ENOYL-COA HYDRATASE, MITOCHONDRIAL"/>
    <property type="match status" value="1"/>
</dbReference>